<feature type="region of interest" description="Disordered" evidence="1">
    <location>
        <begin position="1"/>
        <end position="121"/>
    </location>
</feature>
<dbReference type="Ensembl" id="ENSSORT00005050810.1">
    <property type="protein sequence ID" value="ENSSORP00005049608.1"/>
    <property type="gene ID" value="ENSSORG00005022517.1"/>
</dbReference>
<proteinExistence type="predicted"/>
<sequence>MYSSYQDREEIEDDLYREEEGDSEGSEVNSEVEFRLYSQLHYSSNAVEDEEEKEHEEKSQDSWPLEVTANDDAEIGQSTESRTLSHKPREQQKPLKAGTKQKTGKGDEFKGKGASKGKRPSSSVFEEVIVIDSDPDVITLSEDDTAEDDDGVCAVKGRQLRTSTPAQKVGILFASDVQCPHFYIRVRGAMVQVAHSTVRTSVFGPLFWFGFGTCFVRKENCFFFSPKITFLFCLPENFCNGAPFFY</sequence>
<reference evidence="2" key="2">
    <citation type="submission" date="2025-08" db="UniProtKB">
        <authorList>
            <consortium name="Ensembl"/>
        </authorList>
    </citation>
    <scope>IDENTIFICATION</scope>
</reference>
<evidence type="ECO:0000313" key="2">
    <source>
        <dbReference type="Ensembl" id="ENSSORP00005049608.1"/>
    </source>
</evidence>
<feature type="compositionally biased region" description="Acidic residues" evidence="1">
    <location>
        <begin position="9"/>
        <end position="25"/>
    </location>
</feature>
<dbReference type="AlphaFoldDB" id="A0A673CBU5"/>
<reference evidence="2" key="1">
    <citation type="submission" date="2019-06" db="EMBL/GenBank/DDBJ databases">
        <authorList>
            <consortium name="Wellcome Sanger Institute Data Sharing"/>
        </authorList>
    </citation>
    <scope>NUCLEOTIDE SEQUENCE [LARGE SCALE GENOMIC DNA]</scope>
</reference>
<evidence type="ECO:0000256" key="1">
    <source>
        <dbReference type="SAM" id="MobiDB-lite"/>
    </source>
</evidence>
<dbReference type="Proteomes" id="UP000472271">
    <property type="component" value="Chromosome 1"/>
</dbReference>
<protein>
    <submittedName>
        <fullName evidence="2">Uncharacterized protein</fullName>
    </submittedName>
</protein>
<dbReference type="InParanoid" id="A0A673CBU5"/>
<keyword evidence="3" id="KW-1185">Reference proteome</keyword>
<reference evidence="2" key="3">
    <citation type="submission" date="2025-09" db="UniProtKB">
        <authorList>
            <consortium name="Ensembl"/>
        </authorList>
    </citation>
    <scope>IDENTIFICATION</scope>
</reference>
<name>A0A673CBU5_9TELE</name>
<accession>A0A673CBU5</accession>
<organism evidence="2 3">
    <name type="scientific">Sphaeramia orbicularis</name>
    <name type="common">orbiculate cardinalfish</name>
    <dbReference type="NCBI Taxonomy" id="375764"/>
    <lineage>
        <taxon>Eukaryota</taxon>
        <taxon>Metazoa</taxon>
        <taxon>Chordata</taxon>
        <taxon>Craniata</taxon>
        <taxon>Vertebrata</taxon>
        <taxon>Euteleostomi</taxon>
        <taxon>Actinopterygii</taxon>
        <taxon>Neopterygii</taxon>
        <taxon>Teleostei</taxon>
        <taxon>Neoteleostei</taxon>
        <taxon>Acanthomorphata</taxon>
        <taxon>Gobiaria</taxon>
        <taxon>Kurtiformes</taxon>
        <taxon>Apogonoidei</taxon>
        <taxon>Apogonidae</taxon>
        <taxon>Apogoninae</taxon>
        <taxon>Sphaeramia</taxon>
    </lineage>
</organism>
<evidence type="ECO:0000313" key="3">
    <source>
        <dbReference type="Proteomes" id="UP000472271"/>
    </source>
</evidence>